<reference evidence="3 4" key="1">
    <citation type="journal article" date="2019" name="Nat. Ecol. Evol.">
        <title>Megaphylogeny resolves global patterns of mushroom evolution.</title>
        <authorList>
            <person name="Varga T."/>
            <person name="Krizsan K."/>
            <person name="Foldi C."/>
            <person name="Dima B."/>
            <person name="Sanchez-Garcia M."/>
            <person name="Sanchez-Ramirez S."/>
            <person name="Szollosi G.J."/>
            <person name="Szarkandi J.G."/>
            <person name="Papp V."/>
            <person name="Albert L."/>
            <person name="Andreopoulos W."/>
            <person name="Angelini C."/>
            <person name="Antonin V."/>
            <person name="Barry K.W."/>
            <person name="Bougher N.L."/>
            <person name="Buchanan P."/>
            <person name="Buyck B."/>
            <person name="Bense V."/>
            <person name="Catcheside P."/>
            <person name="Chovatia M."/>
            <person name="Cooper J."/>
            <person name="Damon W."/>
            <person name="Desjardin D."/>
            <person name="Finy P."/>
            <person name="Geml J."/>
            <person name="Haridas S."/>
            <person name="Hughes K."/>
            <person name="Justo A."/>
            <person name="Karasinski D."/>
            <person name="Kautmanova I."/>
            <person name="Kiss B."/>
            <person name="Kocsube S."/>
            <person name="Kotiranta H."/>
            <person name="LaButti K.M."/>
            <person name="Lechner B.E."/>
            <person name="Liimatainen K."/>
            <person name="Lipzen A."/>
            <person name="Lukacs Z."/>
            <person name="Mihaltcheva S."/>
            <person name="Morgado L.N."/>
            <person name="Niskanen T."/>
            <person name="Noordeloos M.E."/>
            <person name="Ohm R.A."/>
            <person name="Ortiz-Santana B."/>
            <person name="Ovrebo C."/>
            <person name="Racz N."/>
            <person name="Riley R."/>
            <person name="Savchenko A."/>
            <person name="Shiryaev A."/>
            <person name="Soop K."/>
            <person name="Spirin V."/>
            <person name="Szebenyi C."/>
            <person name="Tomsovsky M."/>
            <person name="Tulloss R.E."/>
            <person name="Uehling J."/>
            <person name="Grigoriev I.V."/>
            <person name="Vagvolgyi C."/>
            <person name="Papp T."/>
            <person name="Martin F.M."/>
            <person name="Miettinen O."/>
            <person name="Hibbett D.S."/>
            <person name="Nagy L.G."/>
        </authorList>
    </citation>
    <scope>NUCLEOTIDE SEQUENCE [LARGE SCALE GENOMIC DNA]</scope>
    <source>
        <strain evidence="3 4">OMC1185</strain>
    </source>
</reference>
<keyword evidence="2" id="KW-0812">Transmembrane</keyword>
<feature type="transmembrane region" description="Helical" evidence="2">
    <location>
        <begin position="379"/>
        <end position="397"/>
    </location>
</feature>
<keyword evidence="2" id="KW-0472">Membrane</keyword>
<feature type="transmembrane region" description="Helical" evidence="2">
    <location>
        <begin position="418"/>
        <end position="448"/>
    </location>
</feature>
<dbReference type="OrthoDB" id="2642524at2759"/>
<accession>A0A5C3NG79</accession>
<evidence type="ECO:0000313" key="3">
    <source>
        <dbReference type="EMBL" id="TFK56350.1"/>
    </source>
</evidence>
<feature type="region of interest" description="Disordered" evidence="1">
    <location>
        <begin position="147"/>
        <end position="225"/>
    </location>
</feature>
<evidence type="ECO:0000256" key="1">
    <source>
        <dbReference type="SAM" id="MobiDB-lite"/>
    </source>
</evidence>
<feature type="compositionally biased region" description="Polar residues" evidence="1">
    <location>
        <begin position="153"/>
        <end position="175"/>
    </location>
</feature>
<dbReference type="EMBL" id="ML213503">
    <property type="protein sequence ID" value="TFK56350.1"/>
    <property type="molecule type" value="Genomic_DNA"/>
</dbReference>
<sequence length="510" mass="56846">MFKDAHAEDEVWRLTVVRAYHFERLKQEKSWRPIVQLSVHQEPVQEVMLGVDGQNPNLKMTHLIQGASHESRLDFELCSQAKTKKKSKRRMVLAKTSVTLGEILVRQGPNKLSELQLTCQVAVMRRTSSNGKSGLVRQPRLHVRLQPPPSIVLSRSSTFQSSEPLSRSSTFQTRLSETDEPLSSHSERALSETLSVASVPDVPAEPPWEDPAQTEESTLRRRRRKPKGYHLFSESECGSEDSLLSDGSLAHLIEVEDTTPFLDDFSSSHVQEILERESCGTKRGIRHWIAGSFLPQYSPDRVSVLSQHGSSLLDTISPYHRLNEADGFDEIQKVMTDLQNEWSYVGASLMALAAIDATVFGYTPDGIIEIDSLARQSTAAGALAAAFGLAIDVWLILQYNCTDPRKFQTRALGVFDNYIWFCMTCRVPALCLLVSTASLLFFMCAVAFDLWPTGSLVVCFLTGFLVTSQYILWAVVRGTRVIVKAVAGLWRGTARVEGNDVKGEDKADKA</sequence>
<proteinExistence type="predicted"/>
<name>A0A5C3NG79_9AGAM</name>
<dbReference type="STRING" id="5364.A0A5C3NG79"/>
<dbReference type="AlphaFoldDB" id="A0A5C3NG79"/>
<keyword evidence="2" id="KW-1133">Transmembrane helix</keyword>
<protein>
    <submittedName>
        <fullName evidence="3">Uncharacterized protein</fullName>
    </submittedName>
</protein>
<evidence type="ECO:0000256" key="2">
    <source>
        <dbReference type="SAM" id="Phobius"/>
    </source>
</evidence>
<organism evidence="3 4">
    <name type="scientific">Heliocybe sulcata</name>
    <dbReference type="NCBI Taxonomy" id="5364"/>
    <lineage>
        <taxon>Eukaryota</taxon>
        <taxon>Fungi</taxon>
        <taxon>Dikarya</taxon>
        <taxon>Basidiomycota</taxon>
        <taxon>Agaricomycotina</taxon>
        <taxon>Agaricomycetes</taxon>
        <taxon>Gloeophyllales</taxon>
        <taxon>Gloeophyllaceae</taxon>
        <taxon>Heliocybe</taxon>
    </lineage>
</organism>
<feature type="transmembrane region" description="Helical" evidence="2">
    <location>
        <begin position="454"/>
        <end position="476"/>
    </location>
</feature>
<gene>
    <name evidence="3" type="ORF">OE88DRAFT_1640322</name>
</gene>
<dbReference type="Proteomes" id="UP000305948">
    <property type="component" value="Unassembled WGS sequence"/>
</dbReference>
<keyword evidence="4" id="KW-1185">Reference proteome</keyword>
<evidence type="ECO:0000313" key="4">
    <source>
        <dbReference type="Proteomes" id="UP000305948"/>
    </source>
</evidence>